<keyword evidence="2" id="KW-1185">Reference proteome</keyword>
<gene>
    <name evidence="1" type="ORF">BLTE_10440</name>
</gene>
<organism evidence="1 2">
    <name type="scientific">Blastochloris tepida</name>
    <dbReference type="NCBI Taxonomy" id="2233851"/>
    <lineage>
        <taxon>Bacteria</taxon>
        <taxon>Pseudomonadati</taxon>
        <taxon>Pseudomonadota</taxon>
        <taxon>Alphaproteobacteria</taxon>
        <taxon>Hyphomicrobiales</taxon>
        <taxon>Blastochloridaceae</taxon>
        <taxon>Blastochloris</taxon>
    </lineage>
</organism>
<dbReference type="RefSeq" id="WP_160140530.1">
    <property type="nucleotide sequence ID" value="NZ_AP018907.1"/>
</dbReference>
<name>A0A348FYH6_9HYPH</name>
<sequence length="180" mass="19295">MSLSAIHFQLAELHRRIANLVRPGVVKSFDGKSRTAIVDIGFETDARPTIEAIGAPKTAVPYTPGQQILLISPSGDPAQGIVFPYCQRDDAKSPSETDDEIVHAWGDVTIRIKADGVDVEVKDAKWRIEAGLIRGLIGDARVVVTPTVAKIRKGDSWVVVDGAAVIVSHPPIVGPDPDPH</sequence>
<accession>A0A348FYH6</accession>
<dbReference type="OrthoDB" id="7836531at2"/>
<dbReference type="EMBL" id="AP018907">
    <property type="protein sequence ID" value="BBF92359.1"/>
    <property type="molecule type" value="Genomic_DNA"/>
</dbReference>
<dbReference type="Proteomes" id="UP000266934">
    <property type="component" value="Chromosome"/>
</dbReference>
<dbReference type="InterPro" id="IPR037026">
    <property type="entry name" value="Vgr_OB-fold_dom_sf"/>
</dbReference>
<evidence type="ECO:0000313" key="2">
    <source>
        <dbReference type="Proteomes" id="UP000266934"/>
    </source>
</evidence>
<protein>
    <recommendedName>
        <fullName evidence="3">Gp5/Type VI secretion system Vgr protein OB-fold domain-containing protein</fullName>
    </recommendedName>
</protein>
<evidence type="ECO:0008006" key="3">
    <source>
        <dbReference type="Google" id="ProtNLM"/>
    </source>
</evidence>
<reference evidence="1 2" key="1">
    <citation type="submission" date="2018-08" db="EMBL/GenBank/DDBJ databases">
        <title>Complete genome sequencing of Blastochloris tepida GI.</title>
        <authorList>
            <person name="Tsukatani Y."/>
            <person name="Mori H."/>
        </authorList>
    </citation>
    <scope>NUCLEOTIDE SEQUENCE [LARGE SCALE GENOMIC DNA]</scope>
    <source>
        <strain evidence="1 2">GI</strain>
    </source>
</reference>
<dbReference type="KEGG" id="blag:BLTE_10440"/>
<dbReference type="Gene3D" id="2.40.50.230">
    <property type="entry name" value="Gp5 N-terminal domain"/>
    <property type="match status" value="1"/>
</dbReference>
<proteinExistence type="predicted"/>
<evidence type="ECO:0000313" key="1">
    <source>
        <dbReference type="EMBL" id="BBF92359.1"/>
    </source>
</evidence>
<dbReference type="AlphaFoldDB" id="A0A348FYH6"/>